<evidence type="ECO:0000259" key="14">
    <source>
        <dbReference type="PROSITE" id="PS51384"/>
    </source>
</evidence>
<evidence type="ECO:0000256" key="10">
    <source>
        <dbReference type="ARBA" id="ARBA00023192"/>
    </source>
</evidence>
<dbReference type="GO" id="GO:0050660">
    <property type="term" value="F:flavin adenine dinucleotide binding"/>
    <property type="evidence" value="ECO:0007669"/>
    <property type="project" value="InterPro"/>
</dbReference>
<dbReference type="InterPro" id="IPR010199">
    <property type="entry name" value="CysJ"/>
</dbReference>
<evidence type="ECO:0000256" key="5">
    <source>
        <dbReference type="ARBA" id="ARBA00022643"/>
    </source>
</evidence>
<dbReference type="EC" id="1.8.1.2" evidence="1"/>
<keyword evidence="9" id="KW-0560">Oxidoreductase</keyword>
<comment type="cofactor">
    <cofactor evidence="12">
        <name>FMN</name>
        <dbReference type="ChEBI" id="CHEBI:58210"/>
    </cofactor>
    <text evidence="12">Binds 1 FMN per subunit.</text>
</comment>
<dbReference type="GO" id="GO:0010181">
    <property type="term" value="F:FMN binding"/>
    <property type="evidence" value="ECO:0007669"/>
    <property type="project" value="InterPro"/>
</dbReference>
<dbReference type="AlphaFoldDB" id="A0A1M6ICJ3"/>
<dbReference type="Gene3D" id="2.40.30.10">
    <property type="entry name" value="Translation factors"/>
    <property type="match status" value="1"/>
</dbReference>
<evidence type="ECO:0000256" key="1">
    <source>
        <dbReference type="ARBA" id="ARBA00012604"/>
    </source>
</evidence>
<dbReference type="Pfam" id="PF00175">
    <property type="entry name" value="NAD_binding_1"/>
    <property type="match status" value="1"/>
</dbReference>
<sequence>MVSEGNKISIMSQPNYIPDDAPFTAEQRQWLNNLVGNFISDLTSGRGLTGQGSAPAIPVTILIGSQTGNSESLGKKLSKAMAKLNFNPEVIDMASYEKEKLPSEQNVLIITSTYGDGEPPDNAADLHEWILSDAAPSLEGVNFSVLALGDTEYPDFCKCGIEFDTRFEQLGATRIYDRVDCDVDFDEPFALWRDGVMDALGGSQAAVAPAFEEPTEDGYSKKNPFRADVLQNYNLNTDDSERQTQHVEISLDGSGIEYEVGDALGVLPQNDVALVDEILENLPFKPTEEVPLPGGGEATLREALIEHYDIRNLNKKFIESWQARSGSPFLRSLVEADSKEAYEDFCWGRELIDLITDHPADFEDAEEFVAVLKKLQPRLYSIASSPNANPGEVHLTVGVVRYNSHYRNRGGVCSTFLSDRVNGVQPGVFVHSNKAFRLPENGETPVIMVGPGTGIAPFRAFLQERKVSGAKGGNWLFFGNPYESKDFLYKDELEELQKEGVLTKLDTAFSRDQAEKVYVQHRMLEQGAELWKWLSEDKASFYVCGDASRMAKDVDAALHKVAEQHGKLSEEEAAEFVKTLKKEKRYCRDVY</sequence>
<dbReference type="Gene3D" id="1.20.990.10">
    <property type="entry name" value="NADPH-cytochrome p450 Reductase, Chain A, domain 3"/>
    <property type="match status" value="1"/>
</dbReference>
<dbReference type="PROSITE" id="PS51384">
    <property type="entry name" value="FAD_FR"/>
    <property type="match status" value="1"/>
</dbReference>
<dbReference type="PROSITE" id="PS50902">
    <property type="entry name" value="FLAVODOXIN_LIKE"/>
    <property type="match status" value="1"/>
</dbReference>
<feature type="binding site" evidence="12">
    <location>
        <begin position="378"/>
        <end position="381"/>
    </location>
    <ligand>
        <name>FAD</name>
        <dbReference type="ChEBI" id="CHEBI:57692"/>
    </ligand>
</feature>
<dbReference type="InterPro" id="IPR001709">
    <property type="entry name" value="Flavoprot_Pyr_Nucl_cyt_Rdtase"/>
</dbReference>
<feature type="binding site" evidence="12">
    <location>
        <position position="553"/>
    </location>
    <ligand>
        <name>NADP(+)</name>
        <dbReference type="ChEBI" id="CHEBI:58349"/>
    </ligand>
</feature>
<evidence type="ECO:0000256" key="11">
    <source>
        <dbReference type="ARBA" id="ARBA00052219"/>
    </source>
</evidence>
<dbReference type="InterPro" id="IPR003097">
    <property type="entry name" value="CysJ-like_FAD-binding"/>
</dbReference>
<feature type="binding site" evidence="12">
    <location>
        <position position="402"/>
    </location>
    <ligand>
        <name>FAD</name>
        <dbReference type="ChEBI" id="CHEBI:57692"/>
    </ligand>
</feature>
<dbReference type="STRING" id="1123071.SAMN02745181_1757"/>
<keyword evidence="2" id="KW-0813">Transport</keyword>
<reference evidence="15 16" key="1">
    <citation type="submission" date="2016-11" db="EMBL/GenBank/DDBJ databases">
        <authorList>
            <person name="Jaros S."/>
            <person name="Januszkiewicz K."/>
            <person name="Wedrychowicz H."/>
        </authorList>
    </citation>
    <scope>NUCLEOTIDE SEQUENCE [LARGE SCALE GENOMIC DNA]</scope>
    <source>
        <strain evidence="15 16">DSM 18772</strain>
    </source>
</reference>
<evidence type="ECO:0000313" key="16">
    <source>
        <dbReference type="Proteomes" id="UP000184510"/>
    </source>
</evidence>
<dbReference type="GO" id="GO:0005829">
    <property type="term" value="C:cytosol"/>
    <property type="evidence" value="ECO:0007669"/>
    <property type="project" value="TreeGrafter"/>
</dbReference>
<dbReference type="GO" id="GO:0004783">
    <property type="term" value="F:sulfite reductase (NADPH) activity"/>
    <property type="evidence" value="ECO:0007669"/>
    <property type="project" value="UniProtKB-EC"/>
</dbReference>
<keyword evidence="8" id="KW-0249">Electron transport</keyword>
<feature type="binding site" evidence="12">
    <location>
        <begin position="112"/>
        <end position="115"/>
    </location>
    <ligand>
        <name>FMN</name>
        <dbReference type="ChEBI" id="CHEBI:58210"/>
    </ligand>
</feature>
<evidence type="ECO:0000256" key="7">
    <source>
        <dbReference type="ARBA" id="ARBA00022857"/>
    </source>
</evidence>
<name>A0A1M6ICJ3_9BACT</name>
<keyword evidence="6 12" id="KW-0274">FAD</keyword>
<dbReference type="PIRSF" id="PIRSF000207">
    <property type="entry name" value="SiR-FP_CysJ"/>
    <property type="match status" value="1"/>
</dbReference>
<keyword evidence="16" id="KW-1185">Reference proteome</keyword>
<proteinExistence type="predicted"/>
<dbReference type="PRINTS" id="PR00371">
    <property type="entry name" value="FPNCR"/>
</dbReference>
<feature type="domain" description="Flavodoxin-like" evidence="13">
    <location>
        <begin position="59"/>
        <end position="197"/>
    </location>
</feature>
<evidence type="ECO:0000256" key="6">
    <source>
        <dbReference type="ARBA" id="ARBA00022827"/>
    </source>
</evidence>
<evidence type="ECO:0000256" key="2">
    <source>
        <dbReference type="ARBA" id="ARBA00022448"/>
    </source>
</evidence>
<dbReference type="GO" id="GO:0019344">
    <property type="term" value="P:cysteine biosynthetic process"/>
    <property type="evidence" value="ECO:0007669"/>
    <property type="project" value="UniProtKB-KW"/>
</dbReference>
<keyword evidence="3" id="KW-0028">Amino-acid biosynthesis</keyword>
<protein>
    <recommendedName>
        <fullName evidence="1">assimilatory sulfite reductase (NADPH)</fullName>
        <ecNumber evidence="1">1.8.1.2</ecNumber>
    </recommendedName>
</protein>
<dbReference type="SUPFAM" id="SSF63380">
    <property type="entry name" value="Riboflavin synthase domain-like"/>
    <property type="match status" value="1"/>
</dbReference>
<organism evidence="15 16">
    <name type="scientific">Rubritalea squalenifaciens DSM 18772</name>
    <dbReference type="NCBI Taxonomy" id="1123071"/>
    <lineage>
        <taxon>Bacteria</taxon>
        <taxon>Pseudomonadati</taxon>
        <taxon>Verrucomicrobiota</taxon>
        <taxon>Verrucomicrobiia</taxon>
        <taxon>Verrucomicrobiales</taxon>
        <taxon>Rubritaleaceae</taxon>
        <taxon>Rubritalea</taxon>
    </lineage>
</organism>
<keyword evidence="4" id="KW-0285">Flavoprotein</keyword>
<keyword evidence="7 12" id="KW-0521">NADP</keyword>
<dbReference type="PANTHER" id="PTHR19384:SF128">
    <property type="entry name" value="NADPH OXIDOREDUCTASE A"/>
    <property type="match status" value="1"/>
</dbReference>
<evidence type="ECO:0000256" key="9">
    <source>
        <dbReference type="ARBA" id="ARBA00023002"/>
    </source>
</evidence>
<dbReference type="InterPro" id="IPR017938">
    <property type="entry name" value="Riboflavin_synthase-like_b-brl"/>
</dbReference>
<dbReference type="Pfam" id="PF00667">
    <property type="entry name" value="FAD_binding_1"/>
    <property type="match status" value="1"/>
</dbReference>
<feature type="binding site" evidence="12">
    <location>
        <begin position="396"/>
        <end position="398"/>
    </location>
    <ligand>
        <name>FAD</name>
        <dbReference type="ChEBI" id="CHEBI:57692"/>
    </ligand>
</feature>
<evidence type="ECO:0000256" key="12">
    <source>
        <dbReference type="PIRSR" id="PIRSR000207-1"/>
    </source>
</evidence>
<keyword evidence="5 12" id="KW-0288">FMN</keyword>
<dbReference type="CDD" id="cd06199">
    <property type="entry name" value="SiR"/>
    <property type="match status" value="1"/>
</dbReference>
<dbReference type="Gene3D" id="3.40.50.360">
    <property type="match status" value="1"/>
</dbReference>
<comment type="catalytic activity">
    <reaction evidence="11">
        <text>hydrogen sulfide + 3 NADP(+) + 3 H2O = sulfite + 3 NADPH + 4 H(+)</text>
        <dbReference type="Rhea" id="RHEA:13801"/>
        <dbReference type="ChEBI" id="CHEBI:15377"/>
        <dbReference type="ChEBI" id="CHEBI:15378"/>
        <dbReference type="ChEBI" id="CHEBI:17359"/>
        <dbReference type="ChEBI" id="CHEBI:29919"/>
        <dbReference type="ChEBI" id="CHEBI:57783"/>
        <dbReference type="ChEBI" id="CHEBI:58349"/>
        <dbReference type="EC" id="1.8.1.2"/>
    </reaction>
</comment>
<comment type="cofactor">
    <cofactor evidence="12">
        <name>FAD</name>
        <dbReference type="ChEBI" id="CHEBI:57692"/>
    </cofactor>
    <text evidence="12">Binds 1 FAD per subunit.</text>
</comment>
<evidence type="ECO:0000256" key="8">
    <source>
        <dbReference type="ARBA" id="ARBA00022982"/>
    </source>
</evidence>
<dbReference type="Gene3D" id="3.40.50.80">
    <property type="entry name" value="Nucleotide-binding domain of ferredoxin-NADP reductase (FNR) module"/>
    <property type="match status" value="1"/>
</dbReference>
<feature type="binding site" evidence="12">
    <location>
        <begin position="516"/>
        <end position="520"/>
    </location>
    <ligand>
        <name>NADP(+)</name>
        <dbReference type="ChEBI" id="CHEBI:58349"/>
    </ligand>
</feature>
<evidence type="ECO:0000259" key="13">
    <source>
        <dbReference type="PROSITE" id="PS50902"/>
    </source>
</evidence>
<dbReference type="InterPro" id="IPR001433">
    <property type="entry name" value="OxRdtase_FAD/NAD-bd"/>
</dbReference>
<evidence type="ECO:0000313" key="15">
    <source>
        <dbReference type="EMBL" id="SHJ32144.1"/>
    </source>
</evidence>
<dbReference type="InParanoid" id="A0A1M6ICJ3"/>
<dbReference type="InterPro" id="IPR017927">
    <property type="entry name" value="FAD-bd_FR_type"/>
</dbReference>
<keyword evidence="10" id="KW-0198">Cysteine biosynthesis</keyword>
<feature type="binding site" evidence="12">
    <location>
        <position position="591"/>
    </location>
    <ligand>
        <name>FAD</name>
        <dbReference type="ChEBI" id="CHEBI:57692"/>
    </ligand>
</feature>
<feature type="binding site" evidence="12">
    <location>
        <begin position="411"/>
        <end position="414"/>
    </location>
    <ligand>
        <name>FAD</name>
        <dbReference type="ChEBI" id="CHEBI:57692"/>
    </ligand>
</feature>
<dbReference type="InterPro" id="IPR023173">
    <property type="entry name" value="NADPH_Cyt_P450_Rdtase_alpha"/>
</dbReference>
<dbReference type="NCBIfam" id="NF004859">
    <property type="entry name" value="PRK06214.1"/>
    <property type="match status" value="1"/>
</dbReference>
<dbReference type="SUPFAM" id="SSF52343">
    <property type="entry name" value="Ferredoxin reductase-like, C-terminal NADP-linked domain"/>
    <property type="match status" value="1"/>
</dbReference>
<dbReference type="InterPro" id="IPR029039">
    <property type="entry name" value="Flavoprotein-like_sf"/>
</dbReference>
<dbReference type="InterPro" id="IPR039261">
    <property type="entry name" value="FNR_nucleotide-bd"/>
</dbReference>
<feature type="binding site" evidence="12">
    <location>
        <begin position="148"/>
        <end position="157"/>
    </location>
    <ligand>
        <name>FMN</name>
        <dbReference type="ChEBI" id="CHEBI:58210"/>
    </ligand>
</feature>
<dbReference type="Proteomes" id="UP000184510">
    <property type="component" value="Unassembled WGS sequence"/>
</dbReference>
<dbReference type="PRINTS" id="PR00369">
    <property type="entry name" value="FLAVODOXIN"/>
</dbReference>
<dbReference type="FunCoup" id="A0A1M6ICJ3">
    <property type="interactions" value="359"/>
</dbReference>
<feature type="binding site" evidence="12">
    <location>
        <begin position="510"/>
        <end position="511"/>
    </location>
    <ligand>
        <name>NADP(+)</name>
        <dbReference type="ChEBI" id="CHEBI:58349"/>
    </ligand>
</feature>
<dbReference type="InterPro" id="IPR001094">
    <property type="entry name" value="Flavdoxin-like"/>
</dbReference>
<dbReference type="PANTHER" id="PTHR19384">
    <property type="entry name" value="NITRIC OXIDE SYNTHASE-RELATED"/>
    <property type="match status" value="1"/>
</dbReference>
<accession>A0A1M6ICJ3</accession>
<gene>
    <name evidence="15" type="ORF">SAMN02745181_1757</name>
</gene>
<evidence type="ECO:0000256" key="3">
    <source>
        <dbReference type="ARBA" id="ARBA00022605"/>
    </source>
</evidence>
<feature type="domain" description="FAD-binding FR-type" evidence="14">
    <location>
        <begin position="222"/>
        <end position="458"/>
    </location>
</feature>
<dbReference type="EMBL" id="FQYR01000003">
    <property type="protein sequence ID" value="SHJ32144.1"/>
    <property type="molecule type" value="Genomic_DNA"/>
</dbReference>
<dbReference type="Pfam" id="PF00258">
    <property type="entry name" value="Flavodoxin_1"/>
    <property type="match status" value="1"/>
</dbReference>
<evidence type="ECO:0000256" key="4">
    <source>
        <dbReference type="ARBA" id="ARBA00022630"/>
    </source>
</evidence>
<dbReference type="InterPro" id="IPR008254">
    <property type="entry name" value="Flavodoxin/NO_synth"/>
</dbReference>
<dbReference type="SUPFAM" id="SSF52218">
    <property type="entry name" value="Flavoproteins"/>
    <property type="match status" value="1"/>
</dbReference>
<dbReference type="FunFam" id="3.40.50.80:FF:000001">
    <property type="entry name" value="NADPH--cytochrome P450 reductase 1"/>
    <property type="match status" value="1"/>
</dbReference>